<accession>A0A502GDL5</accession>
<organism evidence="1 2">
    <name type="scientific">Ewingella americana</name>
    <dbReference type="NCBI Taxonomy" id="41202"/>
    <lineage>
        <taxon>Bacteria</taxon>
        <taxon>Pseudomonadati</taxon>
        <taxon>Pseudomonadota</taxon>
        <taxon>Gammaproteobacteria</taxon>
        <taxon>Enterobacterales</taxon>
        <taxon>Yersiniaceae</taxon>
        <taxon>Ewingella</taxon>
    </lineage>
</organism>
<keyword evidence="2" id="KW-1185">Reference proteome</keyword>
<dbReference type="EMBL" id="RCZD01000008">
    <property type="protein sequence ID" value="TPG59954.1"/>
    <property type="molecule type" value="Genomic_DNA"/>
</dbReference>
<reference evidence="1 2" key="1">
    <citation type="journal article" date="2019" name="Environ. Microbiol.">
        <title>Species interactions and distinct microbial communities in high Arctic permafrost affected cryosols are associated with the CH4 and CO2 gas fluxes.</title>
        <authorList>
            <person name="Altshuler I."/>
            <person name="Hamel J."/>
            <person name="Turney S."/>
            <person name="Magnuson E."/>
            <person name="Levesque R."/>
            <person name="Greer C."/>
            <person name="Whyte L.G."/>
        </authorList>
    </citation>
    <scope>NUCLEOTIDE SEQUENCE [LARGE SCALE GENOMIC DNA]</scope>
    <source>
        <strain evidence="1 2">E4</strain>
    </source>
</reference>
<sequence>MLIQYTKSAVLANNTAANIAADLIGLITQAKTIADCSLACNKDTSSIIGRSPAKAPTLAYHDTAAQIFWLKVDHPLYDNHYTYFGMDYSTPATGLVLKMAEKYDAATKTFSKMTPLSNSNSLVVAPAYTKINTVIEILVSASGILFIGNNESTVTAGALSNLPYAPTGLFVLEAVSSVQGGINAASGVSMFAMGNSYNVPLESTSVYSSGNGLVGGQNALRAANLGTDFASIGGAGPNSGMTARETPTYSHNGALETTFLEFYVFPGDLVYAKIHGVVRPQLKINHARNRTTVKSEEYYGLVLYAANASQALSYATDANNLLQAYVKL</sequence>
<name>A0A502GDL5_9GAMM</name>
<dbReference type="RefSeq" id="WP_140473681.1">
    <property type="nucleotide sequence ID" value="NZ_RCZD01000008.1"/>
</dbReference>
<proteinExistence type="predicted"/>
<protein>
    <submittedName>
        <fullName evidence="1">Uncharacterized protein</fullName>
    </submittedName>
</protein>
<dbReference type="Proteomes" id="UP000317663">
    <property type="component" value="Unassembled WGS sequence"/>
</dbReference>
<evidence type="ECO:0000313" key="1">
    <source>
        <dbReference type="EMBL" id="TPG59954.1"/>
    </source>
</evidence>
<comment type="caution">
    <text evidence="1">The sequence shown here is derived from an EMBL/GenBank/DDBJ whole genome shotgun (WGS) entry which is preliminary data.</text>
</comment>
<evidence type="ECO:0000313" key="2">
    <source>
        <dbReference type="Proteomes" id="UP000317663"/>
    </source>
</evidence>
<dbReference type="AlphaFoldDB" id="A0A502GDL5"/>
<gene>
    <name evidence="1" type="ORF">EAH77_15415</name>
</gene>